<feature type="transmembrane region" description="Helical" evidence="1">
    <location>
        <begin position="6"/>
        <end position="28"/>
    </location>
</feature>
<feature type="transmembrane region" description="Helical" evidence="1">
    <location>
        <begin position="40"/>
        <end position="58"/>
    </location>
</feature>
<gene>
    <name evidence="2" type="ORF">KO481_01350</name>
</gene>
<keyword evidence="1" id="KW-0472">Membrane</keyword>
<keyword evidence="3" id="KW-1185">Reference proteome</keyword>
<name>A0ABS6AQK5_9NOCA</name>
<dbReference type="RefSeq" id="WP_215915078.1">
    <property type="nucleotide sequence ID" value="NZ_JAHKNI010000001.1"/>
</dbReference>
<evidence type="ECO:0000313" key="2">
    <source>
        <dbReference type="EMBL" id="MBU3060173.1"/>
    </source>
</evidence>
<protein>
    <submittedName>
        <fullName evidence="2">YrdB family protein</fullName>
    </submittedName>
</protein>
<feature type="transmembrane region" description="Helical" evidence="1">
    <location>
        <begin position="92"/>
        <end position="111"/>
    </location>
</feature>
<dbReference type="Proteomes" id="UP000733379">
    <property type="component" value="Unassembled WGS sequence"/>
</dbReference>
<comment type="caution">
    <text evidence="2">The sequence shown here is derived from an EMBL/GenBank/DDBJ whole genome shotgun (WGS) entry which is preliminary data.</text>
</comment>
<accession>A0ABS6AQK5</accession>
<sequence>MNTSIWGTANLAFAFGMELAALGALAWWGARTGEGTAMKIALAVGIPVVAAVLWGLFAAPEATYGIPALAVATKILVFGAASLALWQLDHRIMAVAFPIVVAANLAIIHFGDHHVLAR</sequence>
<dbReference type="InterPro" id="IPR021214">
    <property type="entry name" value="DUF2568"/>
</dbReference>
<keyword evidence="1" id="KW-1133">Transmembrane helix</keyword>
<reference evidence="2 3" key="1">
    <citation type="submission" date="2021-06" db="EMBL/GenBank/DDBJ databases">
        <title>Actinomycetes sequencing.</title>
        <authorList>
            <person name="Shan Q."/>
        </authorList>
    </citation>
    <scope>NUCLEOTIDE SEQUENCE [LARGE SCALE GENOMIC DNA]</scope>
    <source>
        <strain evidence="2 3">NEAU-G5</strain>
    </source>
</reference>
<evidence type="ECO:0000256" key="1">
    <source>
        <dbReference type="SAM" id="Phobius"/>
    </source>
</evidence>
<dbReference type="EMBL" id="JAHKNI010000001">
    <property type="protein sequence ID" value="MBU3060173.1"/>
    <property type="molecule type" value="Genomic_DNA"/>
</dbReference>
<evidence type="ECO:0000313" key="3">
    <source>
        <dbReference type="Proteomes" id="UP000733379"/>
    </source>
</evidence>
<organism evidence="2 3">
    <name type="scientific">Nocardia albiluteola</name>
    <dbReference type="NCBI Taxonomy" id="2842303"/>
    <lineage>
        <taxon>Bacteria</taxon>
        <taxon>Bacillati</taxon>
        <taxon>Actinomycetota</taxon>
        <taxon>Actinomycetes</taxon>
        <taxon>Mycobacteriales</taxon>
        <taxon>Nocardiaceae</taxon>
        <taxon>Nocardia</taxon>
    </lineage>
</organism>
<keyword evidence="1" id="KW-0812">Transmembrane</keyword>
<proteinExistence type="predicted"/>
<feature type="transmembrane region" description="Helical" evidence="1">
    <location>
        <begin position="64"/>
        <end position="85"/>
    </location>
</feature>
<dbReference type="Pfam" id="PF10823">
    <property type="entry name" value="DUF2568"/>
    <property type="match status" value="1"/>
</dbReference>